<dbReference type="Proteomes" id="UP001152798">
    <property type="component" value="Chromosome 5"/>
</dbReference>
<dbReference type="EMBL" id="OV725081">
    <property type="protein sequence ID" value="CAH1403300.1"/>
    <property type="molecule type" value="Genomic_DNA"/>
</dbReference>
<evidence type="ECO:0000313" key="2">
    <source>
        <dbReference type="Proteomes" id="UP001152798"/>
    </source>
</evidence>
<organism evidence="1 2">
    <name type="scientific">Nezara viridula</name>
    <name type="common">Southern green stink bug</name>
    <name type="synonym">Cimex viridulus</name>
    <dbReference type="NCBI Taxonomy" id="85310"/>
    <lineage>
        <taxon>Eukaryota</taxon>
        <taxon>Metazoa</taxon>
        <taxon>Ecdysozoa</taxon>
        <taxon>Arthropoda</taxon>
        <taxon>Hexapoda</taxon>
        <taxon>Insecta</taxon>
        <taxon>Pterygota</taxon>
        <taxon>Neoptera</taxon>
        <taxon>Paraneoptera</taxon>
        <taxon>Hemiptera</taxon>
        <taxon>Heteroptera</taxon>
        <taxon>Panheteroptera</taxon>
        <taxon>Pentatomomorpha</taxon>
        <taxon>Pentatomoidea</taxon>
        <taxon>Pentatomidae</taxon>
        <taxon>Pentatominae</taxon>
        <taxon>Nezara</taxon>
    </lineage>
</organism>
<proteinExistence type="predicted"/>
<evidence type="ECO:0000313" key="1">
    <source>
        <dbReference type="EMBL" id="CAH1403300.1"/>
    </source>
</evidence>
<accession>A0A9P0MSV2</accession>
<gene>
    <name evidence="1" type="ORF">NEZAVI_LOCUS11927</name>
</gene>
<keyword evidence="2" id="KW-1185">Reference proteome</keyword>
<sequence>MEAGWRRRNERSPRTIEMSAPKATLIIILSFRPFKVFHTVRYEPVSRQIVSFSAHAAIAQITAYGAVAPSPPAILPRPGTILSVRERRLFLCKQLMAVPTQRPSRRLLLPQLILIAVTANTG</sequence>
<dbReference type="AlphaFoldDB" id="A0A9P0MSV2"/>
<protein>
    <submittedName>
        <fullName evidence="1">Uncharacterized protein</fullName>
    </submittedName>
</protein>
<reference evidence="1" key="1">
    <citation type="submission" date="2022-01" db="EMBL/GenBank/DDBJ databases">
        <authorList>
            <person name="King R."/>
        </authorList>
    </citation>
    <scope>NUCLEOTIDE SEQUENCE</scope>
</reference>
<name>A0A9P0MSV2_NEZVI</name>